<comment type="caution">
    <text evidence="8">The sequence shown here is derived from an EMBL/GenBank/DDBJ whole genome shotgun (WGS) entry which is preliminary data.</text>
</comment>
<dbReference type="RefSeq" id="WP_141376466.1">
    <property type="nucleotide sequence ID" value="NZ_BAPL01000030.1"/>
</dbReference>
<dbReference type="OrthoDB" id="9785233at2"/>
<keyword evidence="3 5" id="KW-1005">Bacterial flagellum biogenesis</keyword>
<dbReference type="Proteomes" id="UP000317730">
    <property type="component" value="Unassembled WGS sequence"/>
</dbReference>
<evidence type="ECO:0000256" key="2">
    <source>
        <dbReference type="ARBA" id="ARBA00016013"/>
    </source>
</evidence>
<dbReference type="Pfam" id="PF13860">
    <property type="entry name" value="FlgD_ig"/>
    <property type="match status" value="1"/>
</dbReference>
<dbReference type="Gene3D" id="2.60.40.4070">
    <property type="match status" value="1"/>
</dbReference>
<gene>
    <name evidence="8" type="ORF">APE01nite_16540</name>
</gene>
<feature type="region of interest" description="Disordered" evidence="6">
    <location>
        <begin position="20"/>
        <end position="41"/>
    </location>
</feature>
<evidence type="ECO:0000313" key="8">
    <source>
        <dbReference type="EMBL" id="GEB85857.1"/>
    </source>
</evidence>
<protein>
    <recommendedName>
        <fullName evidence="2 5">Basal-body rod modification protein FlgD</fullName>
    </recommendedName>
</protein>
<sequence>MTTTSSTSIANEYKALQAAEASAKASANSSPSSSSSSSSSSVSSLNSLANNYTSFLTLLTTQLQNQDPSSPMSSDTFTSELVQFASVEQQVSTNSKLDSLISLNQDSQLSTDTALVGDTITATSTTLPLQNSSASLSFTGTSGETVAIAVSNSSGTIVKDVVSTASTGTNTWTWDGTDNNGNKLSDGGYSVSVKTVDSTGTTSDVPFSVTGTITGIQKGSADMLVQLGSASIPMANVTNVSSSKTSSSSSSSAGSSSSSSSGTTTGS</sequence>
<feature type="compositionally biased region" description="Low complexity" evidence="6">
    <location>
        <begin position="241"/>
        <end position="267"/>
    </location>
</feature>
<evidence type="ECO:0000313" key="9">
    <source>
        <dbReference type="Proteomes" id="UP000317730"/>
    </source>
</evidence>
<feature type="domain" description="FlgD/Vpr Ig-like" evidence="7">
    <location>
        <begin position="133"/>
        <end position="196"/>
    </location>
</feature>
<evidence type="ECO:0000256" key="5">
    <source>
        <dbReference type="RuleBase" id="RU362076"/>
    </source>
</evidence>
<dbReference type="InterPro" id="IPR005648">
    <property type="entry name" value="FlgD"/>
</dbReference>
<dbReference type="AlphaFoldDB" id="A0A4Y3TXK1"/>
<name>A0A4Y3TXK1_9PROT</name>
<accession>A0A4Y3TXK1</accession>
<proteinExistence type="inferred from homology"/>
<dbReference type="InterPro" id="IPR025965">
    <property type="entry name" value="FlgD/Vpr_Ig-like"/>
</dbReference>
<comment type="function">
    <text evidence="4 5">Required for flagellar hook formation. May act as a scaffolding protein.</text>
</comment>
<evidence type="ECO:0000259" key="7">
    <source>
        <dbReference type="Pfam" id="PF13860"/>
    </source>
</evidence>
<organism evidence="8 9">
    <name type="scientific">Acetobacter peroxydans</name>
    <dbReference type="NCBI Taxonomy" id="104098"/>
    <lineage>
        <taxon>Bacteria</taxon>
        <taxon>Pseudomonadati</taxon>
        <taxon>Pseudomonadota</taxon>
        <taxon>Alphaproteobacteria</taxon>
        <taxon>Acetobacterales</taxon>
        <taxon>Acetobacteraceae</taxon>
        <taxon>Acetobacter</taxon>
    </lineage>
</organism>
<evidence type="ECO:0000256" key="4">
    <source>
        <dbReference type="ARBA" id="ARBA00024746"/>
    </source>
</evidence>
<evidence type="ECO:0000256" key="3">
    <source>
        <dbReference type="ARBA" id="ARBA00022795"/>
    </source>
</evidence>
<comment type="similarity">
    <text evidence="1 5">Belongs to the FlgD family.</text>
</comment>
<evidence type="ECO:0000256" key="1">
    <source>
        <dbReference type="ARBA" id="ARBA00010577"/>
    </source>
</evidence>
<reference evidence="8 9" key="1">
    <citation type="submission" date="2019-06" db="EMBL/GenBank/DDBJ databases">
        <title>Whole genome shotgun sequence of Acetobacter peroxydans NBRC 13755.</title>
        <authorList>
            <person name="Hosoyama A."/>
            <person name="Uohara A."/>
            <person name="Ohji S."/>
            <person name="Ichikawa N."/>
        </authorList>
    </citation>
    <scope>NUCLEOTIDE SEQUENCE [LARGE SCALE GENOMIC DNA]</scope>
    <source>
        <strain evidence="8 9">NBRC 13755</strain>
    </source>
</reference>
<evidence type="ECO:0000256" key="6">
    <source>
        <dbReference type="SAM" id="MobiDB-lite"/>
    </source>
</evidence>
<feature type="region of interest" description="Disordered" evidence="6">
    <location>
        <begin position="239"/>
        <end position="267"/>
    </location>
</feature>
<keyword evidence="9" id="KW-1185">Reference proteome</keyword>
<dbReference type="Pfam" id="PF03963">
    <property type="entry name" value="FlgD"/>
    <property type="match status" value="1"/>
</dbReference>
<dbReference type="GO" id="GO:0044781">
    <property type="term" value="P:bacterial-type flagellum organization"/>
    <property type="evidence" value="ECO:0007669"/>
    <property type="project" value="UniProtKB-UniRule"/>
</dbReference>
<dbReference type="EMBL" id="BJMV01000008">
    <property type="protein sequence ID" value="GEB85857.1"/>
    <property type="molecule type" value="Genomic_DNA"/>
</dbReference>
<dbReference type="Gene3D" id="2.30.30.910">
    <property type="match status" value="1"/>
</dbReference>